<name>A0A2H1W762_SPOFR</name>
<reference evidence="1" key="1">
    <citation type="submission" date="2016-07" db="EMBL/GenBank/DDBJ databases">
        <authorList>
            <person name="Bretaudeau A."/>
        </authorList>
    </citation>
    <scope>NUCLEOTIDE SEQUENCE</scope>
    <source>
        <strain evidence="1">Rice</strain>
        <tissue evidence="1">Whole body</tissue>
    </source>
</reference>
<accession>A0A2H1W762</accession>
<protein>
    <submittedName>
        <fullName evidence="1">SFRICE_031778</fullName>
    </submittedName>
</protein>
<evidence type="ECO:0000313" key="1">
    <source>
        <dbReference type="EMBL" id="SOQ48314.1"/>
    </source>
</evidence>
<organism evidence="1">
    <name type="scientific">Spodoptera frugiperda</name>
    <name type="common">Fall armyworm</name>
    <dbReference type="NCBI Taxonomy" id="7108"/>
    <lineage>
        <taxon>Eukaryota</taxon>
        <taxon>Metazoa</taxon>
        <taxon>Ecdysozoa</taxon>
        <taxon>Arthropoda</taxon>
        <taxon>Hexapoda</taxon>
        <taxon>Insecta</taxon>
        <taxon>Pterygota</taxon>
        <taxon>Neoptera</taxon>
        <taxon>Endopterygota</taxon>
        <taxon>Lepidoptera</taxon>
        <taxon>Glossata</taxon>
        <taxon>Ditrysia</taxon>
        <taxon>Noctuoidea</taxon>
        <taxon>Noctuidae</taxon>
        <taxon>Amphipyrinae</taxon>
        <taxon>Spodoptera</taxon>
    </lineage>
</organism>
<gene>
    <name evidence="1" type="ORF">SFRICE_031778</name>
</gene>
<sequence length="132" mass="14987">MVNEPCKIKDNQLINIMKLKYVKRYPWALLITSHPIQVTHLLFCTNKKYVHYSNVTPFIPKGGVSLLPYTGHNSKLRATNEKFSKIKPSNTLPDPGIEPETPCSAIALATTRPTRQTKEKIMPALIQLECRN</sequence>
<dbReference type="EMBL" id="ODYU01006457">
    <property type="protein sequence ID" value="SOQ48314.1"/>
    <property type="molecule type" value="Genomic_DNA"/>
</dbReference>
<dbReference type="AlphaFoldDB" id="A0A2H1W762"/>
<proteinExistence type="predicted"/>